<dbReference type="Pfam" id="PF01555">
    <property type="entry name" value="N6_N4_Mtase"/>
    <property type="match status" value="1"/>
</dbReference>
<dbReference type="PANTHER" id="PTHR13370:SF3">
    <property type="entry name" value="TRNA (GUANINE(10)-N2)-METHYLTRANSFERASE HOMOLOG"/>
    <property type="match status" value="1"/>
</dbReference>
<dbReference type="InterPro" id="IPR029063">
    <property type="entry name" value="SAM-dependent_MTases_sf"/>
</dbReference>
<organism evidence="6 7">
    <name type="scientific">Treponema porcinum</name>
    <dbReference type="NCBI Taxonomy" id="261392"/>
    <lineage>
        <taxon>Bacteria</taxon>
        <taxon>Pseudomonadati</taxon>
        <taxon>Spirochaetota</taxon>
        <taxon>Spirochaetia</taxon>
        <taxon>Spirochaetales</taxon>
        <taxon>Treponemataceae</taxon>
        <taxon>Treponema</taxon>
    </lineage>
</organism>
<dbReference type="GO" id="GO:0003677">
    <property type="term" value="F:DNA binding"/>
    <property type="evidence" value="ECO:0007669"/>
    <property type="project" value="InterPro"/>
</dbReference>
<evidence type="ECO:0000313" key="7">
    <source>
        <dbReference type="Proteomes" id="UP000190423"/>
    </source>
</evidence>
<dbReference type="GO" id="GO:0008170">
    <property type="term" value="F:N-methyltransferase activity"/>
    <property type="evidence" value="ECO:0007669"/>
    <property type="project" value="InterPro"/>
</dbReference>
<evidence type="ECO:0000256" key="3">
    <source>
        <dbReference type="ARBA" id="ARBA00022679"/>
    </source>
</evidence>
<evidence type="ECO:0000259" key="5">
    <source>
        <dbReference type="Pfam" id="PF01555"/>
    </source>
</evidence>
<sequence length="235" mass="27082">MSDSMIIYNDDAYTKINELISAGIIVNHIITDPPYNISKNNNFSTMKKPRTGVDFGLWDRGKFDLFSWIPLYTKLLDKNGSIIIFCSYRFLSYIADVLEGEESNCEVKDILIWQKSNPMPRNINRRYVQDMEFAIWAVKKNSKWVFNKTVSKPYLRSLYTAPVVNGAEKVGHPTQKSLSVMKEIISIHTNENQLILDPFMGSGTTGVACKELNRKFIGIEKDNNYFEMAKRRLEV</sequence>
<comment type="similarity">
    <text evidence="1 4">Belongs to the N(4)/N(6)-methyltransferase family.</text>
</comment>
<dbReference type="GO" id="GO:0009007">
    <property type="term" value="F:site-specific DNA-methyltransferase (adenine-specific) activity"/>
    <property type="evidence" value="ECO:0007669"/>
    <property type="project" value="TreeGrafter"/>
</dbReference>
<dbReference type="EC" id="2.1.1.-" evidence="4"/>
<dbReference type="GO" id="GO:0005737">
    <property type="term" value="C:cytoplasm"/>
    <property type="evidence" value="ECO:0007669"/>
    <property type="project" value="TreeGrafter"/>
</dbReference>
<dbReference type="InterPro" id="IPR001091">
    <property type="entry name" value="RM_Methyltransferase"/>
</dbReference>
<evidence type="ECO:0000256" key="1">
    <source>
        <dbReference type="ARBA" id="ARBA00006594"/>
    </source>
</evidence>
<keyword evidence="2 6" id="KW-0489">Methyltransferase</keyword>
<name>A0A1T4JZF7_TREPO</name>
<dbReference type="InterPro" id="IPR002941">
    <property type="entry name" value="DNA_methylase_N4/N6"/>
</dbReference>
<proteinExistence type="inferred from homology"/>
<dbReference type="RefSeq" id="WP_200805279.1">
    <property type="nucleotide sequence ID" value="NZ_FUWG01000006.1"/>
</dbReference>
<dbReference type="Proteomes" id="UP000190423">
    <property type="component" value="Unassembled WGS sequence"/>
</dbReference>
<evidence type="ECO:0000256" key="2">
    <source>
        <dbReference type="ARBA" id="ARBA00022603"/>
    </source>
</evidence>
<dbReference type="GeneID" id="78317558"/>
<feature type="domain" description="DNA methylase N-4/N-6" evidence="5">
    <location>
        <begin position="26"/>
        <end position="230"/>
    </location>
</feature>
<dbReference type="PRINTS" id="PR00508">
    <property type="entry name" value="S21N4MTFRASE"/>
</dbReference>
<gene>
    <name evidence="6" type="ORF">SAMN02745149_00900</name>
</gene>
<dbReference type="EMBL" id="FUWG01000006">
    <property type="protein sequence ID" value="SJZ35606.1"/>
    <property type="molecule type" value="Genomic_DNA"/>
</dbReference>
<dbReference type="GO" id="GO:0032259">
    <property type="term" value="P:methylation"/>
    <property type="evidence" value="ECO:0007669"/>
    <property type="project" value="UniProtKB-KW"/>
</dbReference>
<protein>
    <recommendedName>
        <fullName evidence="4">Methyltransferase</fullName>
        <ecNumber evidence="4">2.1.1.-</ecNumber>
    </recommendedName>
</protein>
<dbReference type="PROSITE" id="PS00092">
    <property type="entry name" value="N6_MTASE"/>
    <property type="match status" value="1"/>
</dbReference>
<dbReference type="STRING" id="261392.SAMN02745149_00900"/>
<dbReference type="SUPFAM" id="SSF53335">
    <property type="entry name" value="S-adenosyl-L-methionine-dependent methyltransferases"/>
    <property type="match status" value="1"/>
</dbReference>
<dbReference type="AlphaFoldDB" id="A0A1T4JZF7"/>
<evidence type="ECO:0000256" key="4">
    <source>
        <dbReference type="RuleBase" id="RU362026"/>
    </source>
</evidence>
<dbReference type="Gene3D" id="3.40.50.150">
    <property type="entry name" value="Vaccinia Virus protein VP39"/>
    <property type="match status" value="1"/>
</dbReference>
<dbReference type="InterPro" id="IPR002052">
    <property type="entry name" value="DNA_methylase_N6_adenine_CS"/>
</dbReference>
<keyword evidence="3 6" id="KW-0808">Transferase</keyword>
<dbReference type="PANTHER" id="PTHR13370">
    <property type="entry name" value="RNA METHYLASE-RELATED"/>
    <property type="match status" value="1"/>
</dbReference>
<reference evidence="6 7" key="1">
    <citation type="submission" date="2017-02" db="EMBL/GenBank/DDBJ databases">
        <authorList>
            <person name="Peterson S.W."/>
        </authorList>
    </citation>
    <scope>NUCLEOTIDE SEQUENCE [LARGE SCALE GENOMIC DNA]</scope>
    <source>
        <strain evidence="6 7">ATCC BAA-908</strain>
    </source>
</reference>
<keyword evidence="7" id="KW-1185">Reference proteome</keyword>
<accession>A0A1T4JZF7</accession>
<evidence type="ECO:0000313" key="6">
    <source>
        <dbReference type="EMBL" id="SJZ35606.1"/>
    </source>
</evidence>